<dbReference type="AlphaFoldDB" id="A0A1E5VRS8"/>
<dbReference type="EMBL" id="LWDX02031623">
    <property type="protein sequence ID" value="OEL27801.1"/>
    <property type="molecule type" value="Genomic_DNA"/>
</dbReference>
<evidence type="ECO:0000256" key="2">
    <source>
        <dbReference type="SAM" id="MobiDB-lite"/>
    </source>
</evidence>
<dbReference type="SUPFAM" id="SSF51735">
    <property type="entry name" value="NAD(P)-binding Rossmann-fold domains"/>
    <property type="match status" value="1"/>
</dbReference>
<evidence type="ECO:0000313" key="3">
    <source>
        <dbReference type="EMBL" id="OEL27801.1"/>
    </source>
</evidence>
<gene>
    <name evidence="3" type="ORF">BAE44_0011181</name>
</gene>
<dbReference type="Gene3D" id="3.40.50.720">
    <property type="entry name" value="NAD(P)-binding Rossmann-like Domain"/>
    <property type="match status" value="1"/>
</dbReference>
<keyword evidence="4" id="KW-1185">Reference proteome</keyword>
<dbReference type="Proteomes" id="UP000095767">
    <property type="component" value="Unassembled WGS sequence"/>
</dbReference>
<organism evidence="3 4">
    <name type="scientific">Dichanthelium oligosanthes</name>
    <dbReference type="NCBI Taxonomy" id="888268"/>
    <lineage>
        <taxon>Eukaryota</taxon>
        <taxon>Viridiplantae</taxon>
        <taxon>Streptophyta</taxon>
        <taxon>Embryophyta</taxon>
        <taxon>Tracheophyta</taxon>
        <taxon>Spermatophyta</taxon>
        <taxon>Magnoliopsida</taxon>
        <taxon>Liliopsida</taxon>
        <taxon>Poales</taxon>
        <taxon>Poaceae</taxon>
        <taxon>PACMAD clade</taxon>
        <taxon>Panicoideae</taxon>
        <taxon>Panicodae</taxon>
        <taxon>Paniceae</taxon>
        <taxon>Dichantheliinae</taxon>
        <taxon>Dichanthelium</taxon>
    </lineage>
</organism>
<dbReference type="STRING" id="888268.A0A1E5VRS8"/>
<dbReference type="PANTHER" id="PTHR10366">
    <property type="entry name" value="NAD DEPENDENT EPIMERASE/DEHYDRATASE"/>
    <property type="match status" value="1"/>
</dbReference>
<name>A0A1E5VRS8_9POAL</name>
<dbReference type="GO" id="GO:0016616">
    <property type="term" value="F:oxidoreductase activity, acting on the CH-OH group of donors, NAD or NADP as acceptor"/>
    <property type="evidence" value="ECO:0007669"/>
    <property type="project" value="TreeGrafter"/>
</dbReference>
<dbReference type="InterPro" id="IPR036291">
    <property type="entry name" value="NAD(P)-bd_dom_sf"/>
</dbReference>
<comment type="caution">
    <text evidence="3">The sequence shown here is derived from an EMBL/GenBank/DDBJ whole genome shotgun (WGS) entry which is preliminary data.</text>
</comment>
<sequence length="261" mass="28643">MPAVTAKGTVVTEWCMAASVPCISPSPSGSFEPDSFEHEEQQRRSAGVRHRRRRVHRLLAHEQAPRERLMPPSGTSVRPNAQLITQLATHFALTWESYPSSENLIAGDEEKAGLLRRLVSGAVESGRLVLFKADLYAAATFAPAIAGCRFVFLVAMPFQHDPTSTKYKSTAEAALDAARVILRQCAGSKTVKRVIRTGTMATCSPFREDSNGFKDAMDESCWTPLDADYPLRNAQFHVRSGGPAENFSFPRKQGKAASYDV</sequence>
<proteinExistence type="predicted"/>
<evidence type="ECO:0000313" key="4">
    <source>
        <dbReference type="Proteomes" id="UP000095767"/>
    </source>
</evidence>
<evidence type="ECO:0000256" key="1">
    <source>
        <dbReference type="ARBA" id="ARBA00023002"/>
    </source>
</evidence>
<accession>A0A1E5VRS8</accession>
<dbReference type="InterPro" id="IPR050425">
    <property type="entry name" value="NAD(P)_dehydrat-like"/>
</dbReference>
<feature type="region of interest" description="Disordered" evidence="2">
    <location>
        <begin position="26"/>
        <end position="52"/>
    </location>
</feature>
<protein>
    <submittedName>
        <fullName evidence="3">Uncharacterized protein</fullName>
    </submittedName>
</protein>
<dbReference type="PANTHER" id="PTHR10366:SF746">
    <property type="entry name" value="OS06G0651100 PROTEIN"/>
    <property type="match status" value="1"/>
</dbReference>
<keyword evidence="1" id="KW-0560">Oxidoreductase</keyword>
<reference evidence="3 4" key="1">
    <citation type="submission" date="2016-09" db="EMBL/GenBank/DDBJ databases">
        <title>The draft genome of Dichanthelium oligosanthes: A C3 panicoid grass species.</title>
        <authorList>
            <person name="Studer A.J."/>
            <person name="Schnable J.C."/>
            <person name="Brutnell T.P."/>
        </authorList>
    </citation>
    <scope>NUCLEOTIDE SEQUENCE [LARGE SCALE GENOMIC DNA]</scope>
    <source>
        <strain evidence="4">cv. Kellogg 1175</strain>
        <tissue evidence="3">Leaf</tissue>
    </source>
</reference>